<gene>
    <name evidence="2" type="ORF">J2Z43_002363</name>
</gene>
<keyword evidence="1" id="KW-1133">Transmembrane helix</keyword>
<dbReference type="InterPro" id="IPR021354">
    <property type="entry name" value="DUF2975"/>
</dbReference>
<feature type="transmembrane region" description="Helical" evidence="1">
    <location>
        <begin position="116"/>
        <end position="133"/>
    </location>
</feature>
<dbReference type="EMBL" id="JAGGJX010000005">
    <property type="protein sequence ID" value="MBP1855962.1"/>
    <property type="molecule type" value="Genomic_DNA"/>
</dbReference>
<feature type="transmembrane region" description="Helical" evidence="1">
    <location>
        <begin position="38"/>
        <end position="58"/>
    </location>
</feature>
<dbReference type="Pfam" id="PF11188">
    <property type="entry name" value="DUF2975"/>
    <property type="match status" value="1"/>
</dbReference>
<accession>A0ABS4EDF4</accession>
<sequence length="147" mass="16726">MLSTILHFSLVLTPILGIVLLGMELNKIVLSGFTLSKVILFILFVVYIIGFFVIILNLNLIVKSIENTPFIKENVNRFKIIGYFLSAHLAVEFIRPREGHVMWIIGIHKWGITPSTIFYIILALLPFVIAEVFDKAINIKDENDLTI</sequence>
<evidence type="ECO:0000313" key="2">
    <source>
        <dbReference type="EMBL" id="MBP1855962.1"/>
    </source>
</evidence>
<evidence type="ECO:0000313" key="3">
    <source>
        <dbReference type="Proteomes" id="UP000767291"/>
    </source>
</evidence>
<comment type="caution">
    <text evidence="2">The sequence shown here is derived from an EMBL/GenBank/DDBJ whole genome shotgun (WGS) entry which is preliminary data.</text>
</comment>
<protein>
    <recommendedName>
        <fullName evidence="4">DUF2975 domain-containing protein</fullName>
    </recommendedName>
</protein>
<dbReference type="Proteomes" id="UP000767291">
    <property type="component" value="Unassembled WGS sequence"/>
</dbReference>
<name>A0ABS4EDF4_9FIRM</name>
<keyword evidence="1" id="KW-0472">Membrane</keyword>
<reference evidence="2 3" key="1">
    <citation type="submission" date="2021-03" db="EMBL/GenBank/DDBJ databases">
        <title>Genomic Encyclopedia of Type Strains, Phase IV (KMG-IV): sequencing the most valuable type-strain genomes for metagenomic binning, comparative biology and taxonomic classification.</title>
        <authorList>
            <person name="Goeker M."/>
        </authorList>
    </citation>
    <scope>NUCLEOTIDE SEQUENCE [LARGE SCALE GENOMIC DNA]</scope>
    <source>
        <strain evidence="2 3">DSM 1289</strain>
    </source>
</reference>
<dbReference type="RefSeq" id="WP_209457340.1">
    <property type="nucleotide sequence ID" value="NZ_BAAACS010000019.1"/>
</dbReference>
<keyword evidence="3" id="KW-1185">Reference proteome</keyword>
<evidence type="ECO:0000256" key="1">
    <source>
        <dbReference type="SAM" id="Phobius"/>
    </source>
</evidence>
<organism evidence="2 3">
    <name type="scientific">Metaclostridioides mangenotii</name>
    <dbReference type="NCBI Taxonomy" id="1540"/>
    <lineage>
        <taxon>Bacteria</taxon>
        <taxon>Bacillati</taxon>
        <taxon>Bacillota</taxon>
        <taxon>Clostridia</taxon>
        <taxon>Peptostreptococcales</taxon>
        <taxon>Peptostreptococcaceae</taxon>
        <taxon>Metaclostridioides</taxon>
    </lineage>
</organism>
<feature type="transmembrane region" description="Helical" evidence="1">
    <location>
        <begin position="6"/>
        <end position="26"/>
    </location>
</feature>
<keyword evidence="1" id="KW-0812">Transmembrane</keyword>
<evidence type="ECO:0008006" key="4">
    <source>
        <dbReference type="Google" id="ProtNLM"/>
    </source>
</evidence>
<proteinExistence type="predicted"/>
<feature type="transmembrane region" description="Helical" evidence="1">
    <location>
        <begin position="78"/>
        <end position="95"/>
    </location>
</feature>